<feature type="compositionally biased region" description="Acidic residues" evidence="1">
    <location>
        <begin position="62"/>
        <end position="73"/>
    </location>
</feature>
<dbReference type="RefSeq" id="WP_006971842.1">
    <property type="nucleotide sequence ID" value="NZ_ABCS01000024.1"/>
</dbReference>
<evidence type="ECO:0000313" key="4">
    <source>
        <dbReference type="Proteomes" id="UP000005801"/>
    </source>
</evidence>
<feature type="compositionally biased region" description="Basic and acidic residues" evidence="1">
    <location>
        <begin position="27"/>
        <end position="45"/>
    </location>
</feature>
<dbReference type="PROSITE" id="PS51257">
    <property type="entry name" value="PROKAR_LIPOPROTEIN"/>
    <property type="match status" value="1"/>
</dbReference>
<dbReference type="Proteomes" id="UP000005801">
    <property type="component" value="Unassembled WGS sequence"/>
</dbReference>
<keyword evidence="4" id="KW-1185">Reference proteome</keyword>
<comment type="caution">
    <text evidence="3">The sequence shown here is derived from an EMBL/GenBank/DDBJ whole genome shotgun (WGS) entry which is preliminary data.</text>
</comment>
<organism evidence="3 4">
    <name type="scientific">Plesiocystis pacifica SIR-1</name>
    <dbReference type="NCBI Taxonomy" id="391625"/>
    <lineage>
        <taxon>Bacteria</taxon>
        <taxon>Pseudomonadati</taxon>
        <taxon>Myxococcota</taxon>
        <taxon>Polyangia</taxon>
        <taxon>Nannocystales</taxon>
        <taxon>Nannocystaceae</taxon>
        <taxon>Plesiocystis</taxon>
    </lineage>
</organism>
<dbReference type="AlphaFoldDB" id="A6G543"/>
<gene>
    <name evidence="3" type="ORF">PPSIR1_06923</name>
</gene>
<evidence type="ECO:0000256" key="1">
    <source>
        <dbReference type="SAM" id="MobiDB-lite"/>
    </source>
</evidence>
<feature type="signal peptide" evidence="2">
    <location>
        <begin position="1"/>
        <end position="20"/>
    </location>
</feature>
<feature type="chain" id="PRO_5002693654" evidence="2">
    <location>
        <begin position="21"/>
        <end position="132"/>
    </location>
</feature>
<dbReference type="EMBL" id="ABCS01000024">
    <property type="protein sequence ID" value="EDM78955.1"/>
    <property type="molecule type" value="Genomic_DNA"/>
</dbReference>
<feature type="compositionally biased region" description="Low complexity" evidence="1">
    <location>
        <begin position="46"/>
        <end position="61"/>
    </location>
</feature>
<protein>
    <submittedName>
        <fullName evidence="3">Uncharacterized protein</fullName>
    </submittedName>
</protein>
<accession>A6G543</accession>
<evidence type="ECO:0000313" key="3">
    <source>
        <dbReference type="EMBL" id="EDM78955.1"/>
    </source>
</evidence>
<dbReference type="STRING" id="391625.PPSIR1_06923"/>
<sequence>MRTFIKTTLFAFSITLAATACDSGEAGDAKADAGEVKAEAGEAKADAGTPEAAADAGAAEAGDADAEVADAEPLDPKVEKAVTLANDIAATPANADTILEAAGMDRESFEALLYEIAKDPDLSKSYAIAREA</sequence>
<evidence type="ECO:0000256" key="2">
    <source>
        <dbReference type="SAM" id="SignalP"/>
    </source>
</evidence>
<dbReference type="OrthoDB" id="5526070at2"/>
<reference evidence="3 4" key="1">
    <citation type="submission" date="2007-06" db="EMBL/GenBank/DDBJ databases">
        <authorList>
            <person name="Shimkets L."/>
            <person name="Ferriera S."/>
            <person name="Johnson J."/>
            <person name="Kravitz S."/>
            <person name="Beeson K."/>
            <person name="Sutton G."/>
            <person name="Rogers Y.-H."/>
            <person name="Friedman R."/>
            <person name="Frazier M."/>
            <person name="Venter J.C."/>
        </authorList>
    </citation>
    <scope>NUCLEOTIDE SEQUENCE [LARGE SCALE GENOMIC DNA]</scope>
    <source>
        <strain evidence="3 4">SIR-1</strain>
    </source>
</reference>
<proteinExistence type="predicted"/>
<keyword evidence="2" id="KW-0732">Signal</keyword>
<feature type="region of interest" description="Disordered" evidence="1">
    <location>
        <begin position="25"/>
        <end position="74"/>
    </location>
</feature>
<name>A6G543_9BACT</name>